<dbReference type="Proteomes" id="UP000001515">
    <property type="component" value="Segment"/>
</dbReference>
<sequence>MTVEEFYQEMEEQTLEDIFLGYIDASYYDNELPIIEIDYTTQS</sequence>
<proteinExistence type="predicted"/>
<keyword evidence="2" id="KW-1185">Reference proteome</keyword>
<gene>
    <name evidence="1" type="ORF">SRSM4_174</name>
</gene>
<protein>
    <submittedName>
        <fullName evidence="1">Uncharacterized protein</fullName>
    </submittedName>
</protein>
<reference evidence="1 2" key="1">
    <citation type="journal article" date="2009" name="Environ. Microbiol.">
        <title>Comparative genomics of marine cyanomyoviruses reveals the widespread occurrence of Synechococcus host genes localized to a hyperplastic region: implications for mechanisms of cyanophage evolution.</title>
        <authorList>
            <person name="Millard A.D."/>
            <person name="Zwirglmaier K."/>
            <person name="Downey M.J."/>
            <person name="Mann N.H."/>
            <person name="Scanlan D.J."/>
        </authorList>
    </citation>
    <scope>NUCLEOTIDE SEQUENCE</scope>
</reference>
<dbReference type="KEGG" id="vg:8303381"/>
<evidence type="ECO:0000313" key="1">
    <source>
        <dbReference type="EMBL" id="CAR63371.1"/>
    </source>
</evidence>
<evidence type="ECO:0000313" key="2">
    <source>
        <dbReference type="Proteomes" id="UP000001515"/>
    </source>
</evidence>
<name>C7BVE2_9CAUD</name>
<dbReference type="RefSeq" id="YP_003097408.1">
    <property type="nucleotide sequence ID" value="NC_013085.1"/>
</dbReference>
<accession>C7BVE2</accession>
<dbReference type="GeneID" id="8303381"/>
<dbReference type="EMBL" id="FM207411">
    <property type="protein sequence ID" value="CAR63371.1"/>
    <property type="molecule type" value="Genomic_DNA"/>
</dbReference>
<organism evidence="1 2">
    <name type="scientific">Synechococcus phage S-RSM4</name>
    <dbReference type="NCBI Taxonomy" id="555387"/>
    <lineage>
        <taxon>Viruses</taxon>
        <taxon>Duplodnaviria</taxon>
        <taxon>Heunggongvirae</taxon>
        <taxon>Uroviricota</taxon>
        <taxon>Caudoviricetes</taxon>
        <taxon>Pantevenvirales</taxon>
        <taxon>Kyanoviridae</taxon>
        <taxon>Gibbetvirus</taxon>
        <taxon>Gibbetvirus rsm4</taxon>
    </lineage>
</organism>